<feature type="compositionally biased region" description="Basic and acidic residues" evidence="1">
    <location>
        <begin position="241"/>
        <end position="253"/>
    </location>
</feature>
<evidence type="ECO:0000313" key="3">
    <source>
        <dbReference type="Proteomes" id="UP001152795"/>
    </source>
</evidence>
<dbReference type="EMBL" id="CACRXK020000078">
    <property type="protein sequence ID" value="CAB3977892.1"/>
    <property type="molecule type" value="Genomic_DNA"/>
</dbReference>
<feature type="region of interest" description="Disordered" evidence="1">
    <location>
        <begin position="63"/>
        <end position="133"/>
    </location>
</feature>
<feature type="region of interest" description="Disordered" evidence="1">
    <location>
        <begin position="241"/>
        <end position="274"/>
    </location>
</feature>
<gene>
    <name evidence="2" type="ORF">PACLA_8A058216</name>
</gene>
<proteinExistence type="predicted"/>
<feature type="compositionally biased region" description="Low complexity" evidence="1">
    <location>
        <begin position="87"/>
        <end position="124"/>
    </location>
</feature>
<evidence type="ECO:0000256" key="1">
    <source>
        <dbReference type="SAM" id="MobiDB-lite"/>
    </source>
</evidence>
<sequence length="285" mass="31850">MDPKFTKFLELSGLAISESTNLTPILADYWNFTTFAAQYPQNIVELNFIKWHLHGRQTTITTSSPALQFPTPQPQQINTPITPLPLNPTINYPSPQPQQQISTPSINHPSPQPQQQISTPSSSPLNMPPTSPAAAAANILTPEYTPLPEKLQKLKKHVNTVEGQFHNFSFQKQEEPENKTVIIDENSGTENNTGEQSSFPVLNTFDIDTIIGTENIPMVYTSPPKHRGKDIAVARKKFYEDEENKTEQEKKNPQLESVNANPVVPPPINNSYESTKITTTCNLYS</sequence>
<evidence type="ECO:0000313" key="2">
    <source>
        <dbReference type="EMBL" id="CAB3977892.1"/>
    </source>
</evidence>
<reference evidence="2" key="1">
    <citation type="submission" date="2020-04" db="EMBL/GenBank/DDBJ databases">
        <authorList>
            <person name="Alioto T."/>
            <person name="Alioto T."/>
            <person name="Gomez Garrido J."/>
        </authorList>
    </citation>
    <scope>NUCLEOTIDE SEQUENCE</scope>
    <source>
        <strain evidence="2">A484AB</strain>
    </source>
</reference>
<comment type="caution">
    <text evidence="2">The sequence shown here is derived from an EMBL/GenBank/DDBJ whole genome shotgun (WGS) entry which is preliminary data.</text>
</comment>
<dbReference type="Proteomes" id="UP001152795">
    <property type="component" value="Unassembled WGS sequence"/>
</dbReference>
<name>A0A6S7FKU2_PARCT</name>
<accession>A0A6S7FKU2</accession>
<dbReference type="AlphaFoldDB" id="A0A6S7FKU2"/>
<protein>
    <submittedName>
        <fullName evidence="2">Uncharacterized protein</fullName>
    </submittedName>
</protein>
<keyword evidence="3" id="KW-1185">Reference proteome</keyword>
<organism evidence="2 3">
    <name type="scientific">Paramuricea clavata</name>
    <name type="common">Red gorgonian</name>
    <name type="synonym">Violescent sea-whip</name>
    <dbReference type="NCBI Taxonomy" id="317549"/>
    <lineage>
        <taxon>Eukaryota</taxon>
        <taxon>Metazoa</taxon>
        <taxon>Cnidaria</taxon>
        <taxon>Anthozoa</taxon>
        <taxon>Octocorallia</taxon>
        <taxon>Malacalcyonacea</taxon>
        <taxon>Plexauridae</taxon>
        <taxon>Paramuricea</taxon>
    </lineage>
</organism>